<dbReference type="InterPro" id="IPR012349">
    <property type="entry name" value="Split_barrel_FMN-bd"/>
</dbReference>
<comment type="caution">
    <text evidence="2">The sequence shown here is derived from an EMBL/GenBank/DDBJ whole genome shotgun (WGS) entry which is preliminary data.</text>
</comment>
<organism evidence="2 3">
    <name type="scientific">Nocardia rhizosphaerihabitans</name>
    <dbReference type="NCBI Taxonomy" id="1691570"/>
    <lineage>
        <taxon>Bacteria</taxon>
        <taxon>Bacillati</taxon>
        <taxon>Actinomycetota</taxon>
        <taxon>Actinomycetes</taxon>
        <taxon>Mycobacteriales</taxon>
        <taxon>Nocardiaceae</taxon>
        <taxon>Nocardia</taxon>
    </lineage>
</organism>
<name>A0ABQ2KCC4_9NOCA</name>
<evidence type="ECO:0000313" key="3">
    <source>
        <dbReference type="Proteomes" id="UP000658127"/>
    </source>
</evidence>
<dbReference type="SUPFAM" id="SSF50475">
    <property type="entry name" value="FMN-binding split barrel"/>
    <property type="match status" value="1"/>
</dbReference>
<sequence>MVHFFGEAHLMTTHDASRTPLSPTPRTTLTRSKERGRTDRAELDAVLDAGLVCHLGVLLGGSPVVLPTVYGRAGDTLYLHGSTGAGNMRAAIGTDISVAVTHVDGLVYARSAMHFSMNFRSAVIRGRAKLVTDEAERDNALRVIVEHAAPGSWDRVRPPSRKEMAATMVLALDLTEASVKVRAGGPKDDADDIATGGVWAGVLPLHQVWGEPITSADLEPGVDVPADVTARVTPSPVTVG</sequence>
<keyword evidence="3" id="KW-1185">Reference proteome</keyword>
<gene>
    <name evidence="2" type="ORF">GCM10011610_17040</name>
</gene>
<dbReference type="Pfam" id="PF12900">
    <property type="entry name" value="Pyridox_ox_2"/>
    <property type="match status" value="1"/>
</dbReference>
<dbReference type="Proteomes" id="UP000658127">
    <property type="component" value="Unassembled WGS sequence"/>
</dbReference>
<feature type="compositionally biased region" description="Low complexity" evidence="1">
    <location>
        <begin position="18"/>
        <end position="30"/>
    </location>
</feature>
<dbReference type="EMBL" id="BMNE01000002">
    <property type="protein sequence ID" value="GGN73943.1"/>
    <property type="molecule type" value="Genomic_DNA"/>
</dbReference>
<evidence type="ECO:0000313" key="2">
    <source>
        <dbReference type="EMBL" id="GGN73943.1"/>
    </source>
</evidence>
<dbReference type="PANTHER" id="PTHR34071:SF2">
    <property type="entry name" value="FLAVIN-NUCLEOTIDE-BINDING PROTEIN"/>
    <property type="match status" value="1"/>
</dbReference>
<feature type="region of interest" description="Disordered" evidence="1">
    <location>
        <begin position="15"/>
        <end position="37"/>
    </location>
</feature>
<dbReference type="InterPro" id="IPR024747">
    <property type="entry name" value="Pyridox_Oxase-rel"/>
</dbReference>
<reference evidence="3" key="1">
    <citation type="journal article" date="2019" name="Int. J. Syst. Evol. Microbiol.">
        <title>The Global Catalogue of Microorganisms (GCM) 10K type strain sequencing project: providing services to taxonomists for standard genome sequencing and annotation.</title>
        <authorList>
            <consortium name="The Broad Institute Genomics Platform"/>
            <consortium name="The Broad Institute Genome Sequencing Center for Infectious Disease"/>
            <person name="Wu L."/>
            <person name="Ma J."/>
        </authorList>
    </citation>
    <scope>NUCLEOTIDE SEQUENCE [LARGE SCALE GENOMIC DNA]</scope>
    <source>
        <strain evidence="3">CGMCC 4.7329</strain>
    </source>
</reference>
<dbReference type="Gene3D" id="2.30.110.10">
    <property type="entry name" value="Electron Transport, Fmn-binding Protein, Chain A"/>
    <property type="match status" value="1"/>
</dbReference>
<protein>
    <recommendedName>
        <fullName evidence="4">Flavin-nucleotide-binding protein</fullName>
    </recommendedName>
</protein>
<proteinExistence type="predicted"/>
<evidence type="ECO:0008006" key="4">
    <source>
        <dbReference type="Google" id="ProtNLM"/>
    </source>
</evidence>
<evidence type="ECO:0000256" key="1">
    <source>
        <dbReference type="SAM" id="MobiDB-lite"/>
    </source>
</evidence>
<dbReference type="PANTHER" id="PTHR34071">
    <property type="entry name" value="5-NITROIMIDAZOLE ANTIBIOTICS RESISTANCE PROTEIN, NIMA-FAMILY-RELATED PROTEIN-RELATED"/>
    <property type="match status" value="1"/>
</dbReference>
<accession>A0ABQ2KCC4</accession>